<dbReference type="FunFam" id="3.30.70.20:FF:000035">
    <property type="entry name" value="Iron hydrogenase 1"/>
    <property type="match status" value="1"/>
</dbReference>
<feature type="domain" description="4Fe-4S His(Cys)3-ligated-type" evidence="17">
    <location>
        <begin position="78"/>
        <end position="117"/>
    </location>
</feature>
<evidence type="ECO:0000256" key="8">
    <source>
        <dbReference type="ARBA" id="ARBA00022737"/>
    </source>
</evidence>
<proteinExistence type="inferred from homology"/>
<dbReference type="GO" id="GO:0048038">
    <property type="term" value="F:quinone binding"/>
    <property type="evidence" value="ECO:0007669"/>
    <property type="project" value="UniProtKB-KW"/>
</dbReference>
<evidence type="ECO:0000256" key="13">
    <source>
        <dbReference type="ARBA" id="ARBA00023136"/>
    </source>
</evidence>
<feature type="domain" description="4Fe-4S ferredoxin-type" evidence="16">
    <location>
        <begin position="136"/>
        <end position="169"/>
    </location>
</feature>
<dbReference type="InterPro" id="IPR017896">
    <property type="entry name" value="4Fe4S_Fe-S-bd"/>
</dbReference>
<dbReference type="AlphaFoldDB" id="A0A3R5UX39"/>
<evidence type="ECO:0000313" key="18">
    <source>
        <dbReference type="EMBL" id="QAR31930.1"/>
    </source>
</evidence>
<evidence type="ECO:0000256" key="4">
    <source>
        <dbReference type="ARBA" id="ARBA00022485"/>
    </source>
</evidence>
<evidence type="ECO:0000256" key="3">
    <source>
        <dbReference type="ARBA" id="ARBA00005404"/>
    </source>
</evidence>
<feature type="domain" description="4Fe-4S ferredoxin-type" evidence="16">
    <location>
        <begin position="176"/>
        <end position="205"/>
    </location>
</feature>
<dbReference type="InterPro" id="IPR017900">
    <property type="entry name" value="4Fe4S_Fe_S_CS"/>
</dbReference>
<evidence type="ECO:0000259" key="17">
    <source>
        <dbReference type="PROSITE" id="PS51839"/>
    </source>
</evidence>
<dbReference type="KEGG" id="gtl:EP073_00485"/>
<dbReference type="PROSITE" id="PS00641">
    <property type="entry name" value="COMPLEX1_75K_1"/>
    <property type="match status" value="1"/>
</dbReference>
<dbReference type="PANTHER" id="PTHR43105">
    <property type="entry name" value="RESPIRATORY NITRATE REDUCTASE"/>
    <property type="match status" value="1"/>
</dbReference>
<dbReference type="SMART" id="SM00929">
    <property type="entry name" value="NADH-G_4Fe-4S_3"/>
    <property type="match status" value="1"/>
</dbReference>
<evidence type="ECO:0000256" key="9">
    <source>
        <dbReference type="ARBA" id="ARBA00022967"/>
    </source>
</evidence>
<evidence type="ECO:0000256" key="10">
    <source>
        <dbReference type="ARBA" id="ARBA00023004"/>
    </source>
</evidence>
<dbReference type="FunFam" id="3.10.20.740:FF:000004">
    <property type="entry name" value="NADH-quinone oxidoreductase"/>
    <property type="match status" value="1"/>
</dbReference>
<protein>
    <submittedName>
        <fullName evidence="18">2Fe-2S iron-sulfur cluster binding domain-containing protein</fullName>
    </submittedName>
</protein>
<dbReference type="InterPro" id="IPR000283">
    <property type="entry name" value="NADH_UbQ_OxRdtase_75kDa_su_CS"/>
</dbReference>
<keyword evidence="5" id="KW-0001">2Fe-2S</keyword>
<comment type="subcellular location">
    <subcellularLocation>
        <location evidence="2">Membrane</location>
    </subcellularLocation>
</comment>
<dbReference type="GO" id="GO:0016020">
    <property type="term" value="C:membrane"/>
    <property type="evidence" value="ECO:0007669"/>
    <property type="project" value="UniProtKB-SubCell"/>
</dbReference>
<sequence>MAEIIINGNTYSFEKGESVLDVANRNGVHIPTLCYLKEITPIGACRLCLVQVDGAKRLQAACVTYAMDGMKVETDNEYIWTHRKQMLDFILIKHPLDCPVCDKAGECMLQDTAYEFGMMTEKVSSEKPKDPKAHWNKIVYNSNLCVLCERCIKSCHEMTGCSALKMEDRGFYNHVVPAKGDTLNCDFCGTCIDRCPVGALLDTQFHNQARVWDLSETVTASPFSASESDVVYGVLDGKIERGKSVEGAQISSQSRFGFNYIENPSRVKTPLVKSNGEAAPKSWEEVMTVLRDRLAGCKPENTAMLMGSRLTNEAIAAYKALMGAIGSKKIVTEADFTKPVFMKKYKEKFGTFANIRRADDLKKADVIFVIGADLRREAVGLKWRMMNAVIHNDCKLITVGLKKYEYDVFTNKSLLADGGDFGGVFEKIKTDTGESFSDIREYIKDAKKVAFIVGNEYAAACPQPEAVLAFADFIGQEKLSAFLVANDKTNIYGLYAQDLFAGGYSADELIKDLEAKNIKNLFLIGFNNTYTGETAEKLNNALRSPETVVAVDLFNDGTSARANVFLPAKAALEVDGSFVKIGGRLAKVRKVVDTAGEQKSDTEIASMLAGLFKASVPACPEEIYNTMLAGKYGYPEVKFSILDSCLVIKTAPAFNETPFKYEQPKNAEKTVFVNPRHHSGTITAKANFTVRDEFAVQNFHFQQAEETITSESCECAAKGVKLITKKFQ</sequence>
<dbReference type="Gene3D" id="3.10.20.740">
    <property type="match status" value="1"/>
</dbReference>
<accession>A0A3R5UX39</accession>
<dbReference type="Proteomes" id="UP000287502">
    <property type="component" value="Chromosome"/>
</dbReference>
<dbReference type="Gene3D" id="3.30.70.20">
    <property type="match status" value="1"/>
</dbReference>
<keyword evidence="10" id="KW-0408">Iron</keyword>
<evidence type="ECO:0000313" key="19">
    <source>
        <dbReference type="Proteomes" id="UP000287502"/>
    </source>
</evidence>
<dbReference type="Pfam" id="PF10588">
    <property type="entry name" value="NADH-G_4Fe-4S_3"/>
    <property type="match status" value="1"/>
</dbReference>
<dbReference type="InterPro" id="IPR054351">
    <property type="entry name" value="NADH_UbQ_OxRdtase_ferredoxin"/>
</dbReference>
<dbReference type="InterPro" id="IPR050123">
    <property type="entry name" value="Prok_molybdopt-oxidoreductase"/>
</dbReference>
<comment type="cofactor">
    <cofactor evidence="14">
        <name>[2Fe-2S] cluster</name>
        <dbReference type="ChEBI" id="CHEBI:190135"/>
    </cofactor>
</comment>
<dbReference type="InterPro" id="IPR019574">
    <property type="entry name" value="NADH_UbQ_OxRdtase_Gsu_4Fe4S-bd"/>
</dbReference>
<evidence type="ECO:0000256" key="5">
    <source>
        <dbReference type="ARBA" id="ARBA00022714"/>
    </source>
</evidence>
<dbReference type="GO" id="GO:0016491">
    <property type="term" value="F:oxidoreductase activity"/>
    <property type="evidence" value="ECO:0007669"/>
    <property type="project" value="InterPro"/>
</dbReference>
<comment type="similarity">
    <text evidence="3">Belongs to the complex I 75 kDa subunit family.</text>
</comment>
<keyword evidence="6" id="KW-0874">Quinone</keyword>
<organism evidence="18 19">
    <name type="scientific">Geovibrio thiophilus</name>
    <dbReference type="NCBI Taxonomy" id="139438"/>
    <lineage>
        <taxon>Bacteria</taxon>
        <taxon>Pseudomonadati</taxon>
        <taxon>Deferribacterota</taxon>
        <taxon>Deferribacteres</taxon>
        <taxon>Deferribacterales</taxon>
        <taxon>Geovibrionaceae</taxon>
        <taxon>Geovibrio</taxon>
    </lineage>
</organism>
<keyword evidence="9" id="KW-1278">Translocase</keyword>
<dbReference type="Pfam" id="PF00384">
    <property type="entry name" value="Molybdopterin"/>
    <property type="match status" value="1"/>
</dbReference>
<keyword evidence="11" id="KW-0411">Iron-sulfur</keyword>
<dbReference type="GO" id="GO:0046872">
    <property type="term" value="F:metal ion binding"/>
    <property type="evidence" value="ECO:0007669"/>
    <property type="project" value="UniProtKB-KW"/>
</dbReference>
<dbReference type="GO" id="GO:0042773">
    <property type="term" value="P:ATP synthesis coupled electron transport"/>
    <property type="evidence" value="ECO:0007669"/>
    <property type="project" value="InterPro"/>
</dbReference>
<dbReference type="PANTHER" id="PTHR43105:SF10">
    <property type="entry name" value="NADH-QUINONE OXIDOREDUCTASE SUBUNIT G"/>
    <property type="match status" value="1"/>
</dbReference>
<keyword evidence="4" id="KW-0004">4Fe-4S</keyword>
<reference evidence="18 19" key="1">
    <citation type="submission" date="2019-01" db="EMBL/GenBank/DDBJ databases">
        <title>Geovibrio thiophilus DSM 11263, complete genome.</title>
        <authorList>
            <person name="Spring S."/>
            <person name="Bunk B."/>
            <person name="Sproer C."/>
        </authorList>
    </citation>
    <scope>NUCLEOTIDE SEQUENCE [LARGE SCALE GENOMIC DNA]</scope>
    <source>
        <strain evidence="18 19">DSM 11263</strain>
    </source>
</reference>
<dbReference type="PROSITE" id="PS51839">
    <property type="entry name" value="4FE4S_HC3"/>
    <property type="match status" value="1"/>
</dbReference>
<name>A0A3R5UX39_9BACT</name>
<evidence type="ECO:0000256" key="1">
    <source>
        <dbReference type="ARBA" id="ARBA00001966"/>
    </source>
</evidence>
<dbReference type="InterPro" id="IPR006656">
    <property type="entry name" value="Mopterin_OxRdtase"/>
</dbReference>
<dbReference type="GO" id="GO:0051539">
    <property type="term" value="F:4 iron, 4 sulfur cluster binding"/>
    <property type="evidence" value="ECO:0007669"/>
    <property type="project" value="UniProtKB-KW"/>
</dbReference>
<keyword evidence="19" id="KW-1185">Reference proteome</keyword>
<dbReference type="PROSITE" id="PS51085">
    <property type="entry name" value="2FE2S_FER_2"/>
    <property type="match status" value="1"/>
</dbReference>
<dbReference type="InterPro" id="IPR001041">
    <property type="entry name" value="2Fe-2S_ferredoxin-type"/>
</dbReference>
<keyword evidence="13" id="KW-0472">Membrane</keyword>
<evidence type="ECO:0000256" key="11">
    <source>
        <dbReference type="ARBA" id="ARBA00023014"/>
    </source>
</evidence>
<dbReference type="RefSeq" id="WP_128465217.1">
    <property type="nucleotide sequence ID" value="NZ_CP035108.1"/>
</dbReference>
<evidence type="ECO:0000259" key="15">
    <source>
        <dbReference type="PROSITE" id="PS51085"/>
    </source>
</evidence>
<dbReference type="PROSITE" id="PS51379">
    <property type="entry name" value="4FE4S_FER_2"/>
    <property type="match status" value="2"/>
</dbReference>
<evidence type="ECO:0000256" key="2">
    <source>
        <dbReference type="ARBA" id="ARBA00004370"/>
    </source>
</evidence>
<gene>
    <name evidence="18" type="ORF">EP073_00485</name>
</gene>
<evidence type="ECO:0000256" key="7">
    <source>
        <dbReference type="ARBA" id="ARBA00022723"/>
    </source>
</evidence>
<dbReference type="OrthoDB" id="9810782at2"/>
<dbReference type="PROSITE" id="PS00198">
    <property type="entry name" value="4FE4S_FER_1"/>
    <property type="match status" value="1"/>
</dbReference>
<feature type="domain" description="2Fe-2S ferredoxin-type" evidence="15">
    <location>
        <begin position="1"/>
        <end position="78"/>
    </location>
</feature>
<evidence type="ECO:0000256" key="14">
    <source>
        <dbReference type="ARBA" id="ARBA00034078"/>
    </source>
</evidence>
<evidence type="ECO:0000259" key="16">
    <source>
        <dbReference type="PROSITE" id="PS51379"/>
    </source>
</evidence>
<dbReference type="Gene3D" id="3.40.50.740">
    <property type="match status" value="2"/>
</dbReference>
<dbReference type="SUPFAM" id="SSF53706">
    <property type="entry name" value="Formate dehydrogenase/DMSO reductase, domains 1-3"/>
    <property type="match status" value="1"/>
</dbReference>
<dbReference type="GO" id="GO:0051537">
    <property type="term" value="F:2 iron, 2 sulfur cluster binding"/>
    <property type="evidence" value="ECO:0007669"/>
    <property type="project" value="UniProtKB-KW"/>
</dbReference>
<dbReference type="GO" id="GO:0008137">
    <property type="term" value="F:NADH dehydrogenase (ubiquinone) activity"/>
    <property type="evidence" value="ECO:0007669"/>
    <property type="project" value="InterPro"/>
</dbReference>
<keyword evidence="7" id="KW-0479">Metal-binding</keyword>
<dbReference type="SUPFAM" id="SSF54862">
    <property type="entry name" value="4Fe-4S ferredoxins"/>
    <property type="match status" value="1"/>
</dbReference>
<dbReference type="Gene3D" id="3.40.228.10">
    <property type="entry name" value="Dimethylsulfoxide Reductase, domain 2"/>
    <property type="match status" value="1"/>
</dbReference>
<dbReference type="SUPFAM" id="SSF54292">
    <property type="entry name" value="2Fe-2S ferredoxin-like"/>
    <property type="match status" value="1"/>
</dbReference>
<evidence type="ECO:0000256" key="6">
    <source>
        <dbReference type="ARBA" id="ARBA00022719"/>
    </source>
</evidence>
<dbReference type="EMBL" id="CP035108">
    <property type="protein sequence ID" value="QAR31930.1"/>
    <property type="molecule type" value="Genomic_DNA"/>
</dbReference>
<dbReference type="Pfam" id="PF22117">
    <property type="entry name" value="Fer4_Nqo3"/>
    <property type="match status" value="1"/>
</dbReference>
<evidence type="ECO:0000256" key="12">
    <source>
        <dbReference type="ARBA" id="ARBA00023027"/>
    </source>
</evidence>
<keyword evidence="8" id="KW-0677">Repeat</keyword>
<dbReference type="InterPro" id="IPR036010">
    <property type="entry name" value="2Fe-2S_ferredoxin-like_sf"/>
</dbReference>
<dbReference type="Pfam" id="PF13510">
    <property type="entry name" value="Fer2_4"/>
    <property type="match status" value="1"/>
</dbReference>
<keyword evidence="12" id="KW-0520">NAD</keyword>
<dbReference type="CDD" id="cd00207">
    <property type="entry name" value="fer2"/>
    <property type="match status" value="1"/>
</dbReference>
<comment type="cofactor">
    <cofactor evidence="1">
        <name>[4Fe-4S] cluster</name>
        <dbReference type="ChEBI" id="CHEBI:49883"/>
    </cofactor>
</comment>